<dbReference type="Proteomes" id="UP000779508">
    <property type="component" value="Unassembled WGS sequence"/>
</dbReference>
<dbReference type="CDD" id="cd06261">
    <property type="entry name" value="TM_PBP2"/>
    <property type="match status" value="1"/>
</dbReference>
<keyword evidence="10" id="KW-1185">Reference proteome</keyword>
<organism evidence="9 10">
    <name type="scientific">Alkaliphilus flagellatus</name>
    <dbReference type="NCBI Taxonomy" id="2841507"/>
    <lineage>
        <taxon>Bacteria</taxon>
        <taxon>Bacillati</taxon>
        <taxon>Bacillota</taxon>
        <taxon>Clostridia</taxon>
        <taxon>Peptostreptococcales</taxon>
        <taxon>Natronincolaceae</taxon>
        <taxon>Alkaliphilus</taxon>
    </lineage>
</organism>
<keyword evidence="2 7" id="KW-0813">Transport</keyword>
<dbReference type="PROSITE" id="PS50928">
    <property type="entry name" value="ABC_TM1"/>
    <property type="match status" value="1"/>
</dbReference>
<reference evidence="9 10" key="1">
    <citation type="submission" date="2021-06" db="EMBL/GenBank/DDBJ databases">
        <authorList>
            <person name="Sun Q."/>
            <person name="Li D."/>
        </authorList>
    </citation>
    <scope>NUCLEOTIDE SEQUENCE [LARGE SCALE GENOMIC DNA]</scope>
    <source>
        <strain evidence="9 10">MSJ-5</strain>
    </source>
</reference>
<evidence type="ECO:0000313" key="9">
    <source>
        <dbReference type="EMBL" id="MBU5678251.1"/>
    </source>
</evidence>
<feature type="domain" description="ABC transmembrane type-1" evidence="8">
    <location>
        <begin position="70"/>
        <end position="271"/>
    </location>
</feature>
<evidence type="ECO:0000256" key="1">
    <source>
        <dbReference type="ARBA" id="ARBA00004651"/>
    </source>
</evidence>
<accession>A0ABS6G7Y8</accession>
<evidence type="ECO:0000256" key="3">
    <source>
        <dbReference type="ARBA" id="ARBA00022475"/>
    </source>
</evidence>
<dbReference type="InterPro" id="IPR000515">
    <property type="entry name" value="MetI-like"/>
</dbReference>
<keyword evidence="4 7" id="KW-0812">Transmembrane</keyword>
<dbReference type="Pfam" id="PF00528">
    <property type="entry name" value="BPD_transp_1"/>
    <property type="match status" value="1"/>
</dbReference>
<name>A0ABS6G7Y8_9FIRM</name>
<feature type="transmembrane region" description="Helical" evidence="7">
    <location>
        <begin position="76"/>
        <end position="100"/>
    </location>
</feature>
<evidence type="ECO:0000259" key="8">
    <source>
        <dbReference type="PROSITE" id="PS50928"/>
    </source>
</evidence>
<dbReference type="PANTHER" id="PTHR43163">
    <property type="entry name" value="DIPEPTIDE TRANSPORT SYSTEM PERMEASE PROTEIN DPPB-RELATED"/>
    <property type="match status" value="1"/>
</dbReference>
<proteinExistence type="inferred from homology"/>
<dbReference type="RefSeq" id="WP_216419664.1">
    <property type="nucleotide sequence ID" value="NZ_JAHLQK010000020.1"/>
</dbReference>
<feature type="non-terminal residue" evidence="9">
    <location>
        <position position="280"/>
    </location>
</feature>
<evidence type="ECO:0000256" key="2">
    <source>
        <dbReference type="ARBA" id="ARBA00022448"/>
    </source>
</evidence>
<evidence type="ECO:0000256" key="5">
    <source>
        <dbReference type="ARBA" id="ARBA00022989"/>
    </source>
</evidence>
<feature type="transmembrane region" description="Helical" evidence="7">
    <location>
        <begin position="248"/>
        <end position="274"/>
    </location>
</feature>
<comment type="caution">
    <text evidence="9">The sequence shown here is derived from an EMBL/GenBank/DDBJ whole genome shotgun (WGS) entry which is preliminary data.</text>
</comment>
<keyword evidence="6 7" id="KW-0472">Membrane</keyword>
<feature type="transmembrane region" description="Helical" evidence="7">
    <location>
        <begin position="120"/>
        <end position="139"/>
    </location>
</feature>
<evidence type="ECO:0000256" key="4">
    <source>
        <dbReference type="ARBA" id="ARBA00022692"/>
    </source>
</evidence>
<evidence type="ECO:0000256" key="7">
    <source>
        <dbReference type="RuleBase" id="RU363032"/>
    </source>
</evidence>
<protein>
    <submittedName>
        <fullName evidence="9">ABC transporter permease</fullName>
    </submittedName>
</protein>
<feature type="transmembrane region" description="Helical" evidence="7">
    <location>
        <begin position="202"/>
        <end position="228"/>
    </location>
</feature>
<dbReference type="PANTHER" id="PTHR43163:SF6">
    <property type="entry name" value="DIPEPTIDE TRANSPORT SYSTEM PERMEASE PROTEIN DPPB-RELATED"/>
    <property type="match status" value="1"/>
</dbReference>
<comment type="subcellular location">
    <subcellularLocation>
        <location evidence="1 7">Cell membrane</location>
        <topology evidence="1 7">Multi-pass membrane protein</topology>
    </subcellularLocation>
</comment>
<keyword evidence="5 7" id="KW-1133">Transmembrane helix</keyword>
<dbReference type="EMBL" id="JAHLQK010000020">
    <property type="protein sequence ID" value="MBU5678251.1"/>
    <property type="molecule type" value="Genomic_DNA"/>
</dbReference>
<keyword evidence="3" id="KW-1003">Cell membrane</keyword>
<dbReference type="Pfam" id="PF19300">
    <property type="entry name" value="BPD_transp_1_N"/>
    <property type="match status" value="1"/>
</dbReference>
<sequence>MHFTPGDPARIMLGESAPVEDVLKLRDEMGLDDPFLIQYGRYVKRAVVNQDIGRSYATNRSVANEIMTRFPATLKLAAIGVLVAVAIGIPVGIISATRQYTLFDQVSMVLALLGVSMPNFWQGLMLILLFSVNLGWLPASGFTSLKHMILPAITLGTSSAATITRMTRSSMLEVVRQDYIRTARAKGQVESIIINRHALKNALIPIITVIGLQFGSLLGGAVLTESIYSIPGVGRLMVDSIKSRDFPVVQGGVLFIAITFSIINLFVDILYAFVDPRIKS</sequence>
<comment type="similarity">
    <text evidence="7">Belongs to the binding-protein-dependent transport system permease family.</text>
</comment>
<dbReference type="InterPro" id="IPR045621">
    <property type="entry name" value="BPD_transp_1_N"/>
</dbReference>
<feature type="non-terminal residue" evidence="9">
    <location>
        <position position="1"/>
    </location>
</feature>
<evidence type="ECO:0000256" key="6">
    <source>
        <dbReference type="ARBA" id="ARBA00023136"/>
    </source>
</evidence>
<gene>
    <name evidence="9" type="ORF">KQI88_17845</name>
</gene>
<evidence type="ECO:0000313" key="10">
    <source>
        <dbReference type="Proteomes" id="UP000779508"/>
    </source>
</evidence>